<dbReference type="Proteomes" id="UP000236497">
    <property type="component" value="Unassembled WGS sequence"/>
</dbReference>
<reference evidence="2 3" key="1">
    <citation type="submission" date="2015-06" db="EMBL/GenBank/DDBJ databases">
        <authorList>
            <person name="Wibberg Daniel"/>
        </authorList>
    </citation>
    <scope>NUCLEOTIDE SEQUENCE [LARGE SCALE GENOMIC DNA]</scope>
    <source>
        <strain evidence="2 3">T3/55T</strain>
    </source>
</reference>
<dbReference type="InterPro" id="IPR007345">
    <property type="entry name" value="Polysacch_pyruvyl_Trfase"/>
</dbReference>
<sequence>MKTVGIITYHASKSYGACLQAKATLEIVRKLGFYPELIDYINRKEQKRFKTPVNSLGSAAKYIRWKIKSLILRDSYWAKKAFGYTGLFYQGAVTHTKYTSLDELNKSSYDILLAGSDQVWNPAITGGIDKAFLLGFGMAEKRISYASSMGSHVIAQEEKKIFKECLERFSAVSVREVHAKNEIKKVIDIPVSIVADPTLLFNRDEWQNFLSVLPDRFKSIKDKYILSFFVGGSTDTYYSEVSRIKQKMGLPLYNIQINKYKRKNVDRALAGVNCAELISLIKNASVVVTDSYHGTVFSILFEKDFICLSNKANPVRVRELLNSLGLDERLDNLECLNDKIDYDSVSKKLIKIREESIEWLKNALTA</sequence>
<evidence type="ECO:0000313" key="3">
    <source>
        <dbReference type="Proteomes" id="UP000236497"/>
    </source>
</evidence>
<name>A0A0H5SGL0_HERHM</name>
<accession>A0A0H5SGL0</accession>
<gene>
    <name evidence="2" type="ORF">HHT355_1436</name>
</gene>
<dbReference type="RefSeq" id="WP_103202727.1">
    <property type="nucleotide sequence ID" value="NZ_CVTD020000015.1"/>
</dbReference>
<keyword evidence="3" id="KW-1185">Reference proteome</keyword>
<evidence type="ECO:0000313" key="2">
    <source>
        <dbReference type="EMBL" id="CRZ34637.1"/>
    </source>
</evidence>
<dbReference type="Pfam" id="PF04230">
    <property type="entry name" value="PS_pyruv_trans"/>
    <property type="match status" value="1"/>
</dbReference>
<feature type="domain" description="Polysaccharide pyruvyl transferase" evidence="1">
    <location>
        <begin position="15"/>
        <end position="311"/>
    </location>
</feature>
<proteinExistence type="predicted"/>
<dbReference type="OrthoDB" id="9799278at2"/>
<dbReference type="EMBL" id="CVTD020000015">
    <property type="protein sequence ID" value="CRZ34637.1"/>
    <property type="molecule type" value="Genomic_DNA"/>
</dbReference>
<evidence type="ECO:0000259" key="1">
    <source>
        <dbReference type="Pfam" id="PF04230"/>
    </source>
</evidence>
<protein>
    <recommendedName>
        <fullName evidence="1">Polysaccharide pyruvyl transferase domain-containing protein</fullName>
    </recommendedName>
</protein>
<organism evidence="2 3">
    <name type="scientific">Herbinix hemicellulosilytica</name>
    <dbReference type="NCBI Taxonomy" id="1564487"/>
    <lineage>
        <taxon>Bacteria</taxon>
        <taxon>Bacillati</taxon>
        <taxon>Bacillota</taxon>
        <taxon>Clostridia</taxon>
        <taxon>Lachnospirales</taxon>
        <taxon>Lachnospiraceae</taxon>
        <taxon>Herbinix</taxon>
    </lineage>
</organism>
<dbReference type="AlphaFoldDB" id="A0A0H5SGL0"/>